<reference evidence="1 2" key="1">
    <citation type="submission" date="2023-10" db="EMBL/GenBank/DDBJ databases">
        <title>Draft genome sequence of Xylaria bambusicola isolate GMP-LS, the root and basal stem rot pathogen of sugarcane in Indonesia.</title>
        <authorList>
            <person name="Selvaraj P."/>
            <person name="Muralishankar V."/>
            <person name="Muruganantham S."/>
            <person name="Sp S."/>
            <person name="Haryani S."/>
            <person name="Lau K.J.X."/>
            <person name="Naqvi N.I."/>
        </authorList>
    </citation>
    <scope>NUCLEOTIDE SEQUENCE [LARGE SCALE GENOMIC DNA]</scope>
    <source>
        <strain evidence="1">GMP-LS</strain>
    </source>
</reference>
<keyword evidence="2" id="KW-1185">Reference proteome</keyword>
<sequence>MAGVDIRTVARILAVVDRVFTLKIGIHPDSSFSDRVWRHWFGEEIDVHPKLPFAARAWHHWCEEASVNLGLSFAARVWHHWGGQETSAAPGVPTDPLTGDLTSSLAVILAVRHDGVEPVNICID</sequence>
<proteinExistence type="predicted"/>
<organism evidence="1 2">
    <name type="scientific">Xylaria bambusicola</name>
    <dbReference type="NCBI Taxonomy" id="326684"/>
    <lineage>
        <taxon>Eukaryota</taxon>
        <taxon>Fungi</taxon>
        <taxon>Dikarya</taxon>
        <taxon>Ascomycota</taxon>
        <taxon>Pezizomycotina</taxon>
        <taxon>Sordariomycetes</taxon>
        <taxon>Xylariomycetidae</taxon>
        <taxon>Xylariales</taxon>
        <taxon>Xylariaceae</taxon>
        <taxon>Xylaria</taxon>
    </lineage>
</organism>
<evidence type="ECO:0000313" key="2">
    <source>
        <dbReference type="Proteomes" id="UP001305414"/>
    </source>
</evidence>
<gene>
    <name evidence="1" type="ORF">RRF57_004903</name>
</gene>
<dbReference type="Proteomes" id="UP001305414">
    <property type="component" value="Unassembled WGS sequence"/>
</dbReference>
<name>A0AAN7UH46_9PEZI</name>
<protein>
    <submittedName>
        <fullName evidence="1">Uncharacterized protein</fullName>
    </submittedName>
</protein>
<dbReference type="EMBL" id="JAWHQM010000010">
    <property type="protein sequence ID" value="KAK5629188.1"/>
    <property type="molecule type" value="Genomic_DNA"/>
</dbReference>
<accession>A0AAN7UH46</accession>
<comment type="caution">
    <text evidence="1">The sequence shown here is derived from an EMBL/GenBank/DDBJ whole genome shotgun (WGS) entry which is preliminary data.</text>
</comment>
<evidence type="ECO:0000313" key="1">
    <source>
        <dbReference type="EMBL" id="KAK5629188.1"/>
    </source>
</evidence>
<dbReference type="AlphaFoldDB" id="A0AAN7UH46"/>